<proteinExistence type="predicted"/>
<name>C7P263_HALMD</name>
<feature type="domain" description="CBS" evidence="3">
    <location>
        <begin position="21"/>
        <end position="74"/>
    </location>
</feature>
<dbReference type="AlphaFoldDB" id="C7P263"/>
<reference evidence="4 5" key="1">
    <citation type="journal article" date="2009" name="Stand. Genomic Sci.">
        <title>Complete genome sequence of Halomicrobium mukohataei type strain (arg-2).</title>
        <authorList>
            <person name="Tindall B.J."/>
            <person name="Schneider S."/>
            <person name="Lapidus A."/>
            <person name="Copeland A."/>
            <person name="Glavina Del Rio T."/>
            <person name="Nolan M."/>
            <person name="Lucas S."/>
            <person name="Chen F."/>
            <person name="Tice H."/>
            <person name="Cheng J.F."/>
            <person name="Saunders E."/>
            <person name="Bruce D."/>
            <person name="Goodwin L."/>
            <person name="Pitluck S."/>
            <person name="Mikhailova N."/>
            <person name="Pati A."/>
            <person name="Ivanova N."/>
            <person name="Mavrommatis K."/>
            <person name="Chen A."/>
            <person name="Palaniappan K."/>
            <person name="Chain P."/>
            <person name="Land M."/>
            <person name="Hauser L."/>
            <person name="Chang Y.J."/>
            <person name="Jeffries C.D."/>
            <person name="Brettin T."/>
            <person name="Han C."/>
            <person name="Rohde M."/>
            <person name="Goker M."/>
            <person name="Bristow J."/>
            <person name="Eisen J.A."/>
            <person name="Markowitz V."/>
            <person name="Hugenholtz P."/>
            <person name="Klenk H.P."/>
            <person name="Kyrpides N.C."/>
            <person name="Detter J.C."/>
        </authorList>
    </citation>
    <scope>NUCLEOTIDE SEQUENCE [LARGE SCALE GENOMIC DNA]</scope>
    <source>
        <strain evidence="5">ATCC 700874 / DSM 12286 / JCM 9738 / NCIMB 13541</strain>
    </source>
</reference>
<dbReference type="PANTHER" id="PTHR43080">
    <property type="entry name" value="CBS DOMAIN-CONTAINING PROTEIN CBSX3, MITOCHONDRIAL"/>
    <property type="match status" value="1"/>
</dbReference>
<dbReference type="SUPFAM" id="SSF54631">
    <property type="entry name" value="CBS-domain pair"/>
    <property type="match status" value="1"/>
</dbReference>
<dbReference type="SMART" id="SM00116">
    <property type="entry name" value="CBS"/>
    <property type="match status" value="2"/>
</dbReference>
<dbReference type="STRING" id="485914.Hmuk_1166"/>
<protein>
    <submittedName>
        <fullName evidence="4">Putative signal transduction protein with CBS domains</fullName>
    </submittedName>
</protein>
<evidence type="ECO:0000259" key="3">
    <source>
        <dbReference type="PROSITE" id="PS51371"/>
    </source>
</evidence>
<evidence type="ECO:0000313" key="4">
    <source>
        <dbReference type="EMBL" id="ACV47292.1"/>
    </source>
</evidence>
<accession>C7P263</accession>
<dbReference type="eggNOG" id="arCOG00606">
    <property type="taxonomic scope" value="Archaea"/>
</dbReference>
<organism evidence="4 5">
    <name type="scientific">Halomicrobium mukohataei (strain ATCC 700874 / DSM 12286 / JCM 9738 / NCIMB 13541)</name>
    <name type="common">Haloarcula mukohataei</name>
    <dbReference type="NCBI Taxonomy" id="485914"/>
    <lineage>
        <taxon>Archaea</taxon>
        <taxon>Methanobacteriati</taxon>
        <taxon>Methanobacteriota</taxon>
        <taxon>Stenosarchaea group</taxon>
        <taxon>Halobacteria</taxon>
        <taxon>Halobacteriales</taxon>
        <taxon>Haloarculaceae</taxon>
        <taxon>Halomicrobium</taxon>
    </lineage>
</organism>
<dbReference type="Proteomes" id="UP000001746">
    <property type="component" value="Chromosome"/>
</dbReference>
<dbReference type="PANTHER" id="PTHR43080:SF2">
    <property type="entry name" value="CBS DOMAIN-CONTAINING PROTEIN"/>
    <property type="match status" value="1"/>
</dbReference>
<dbReference type="InterPro" id="IPR046342">
    <property type="entry name" value="CBS_dom_sf"/>
</dbReference>
<evidence type="ECO:0000256" key="1">
    <source>
        <dbReference type="ARBA" id="ARBA00023122"/>
    </source>
</evidence>
<sequence length="134" mass="14120">MTVGHDSRGMSSDTVLVEDVMSTPLETTSPNATVRAVAEQMRESNVNGLFVPGADAGIVTTTDVVHAVAEGADLTETRVADVMTSPVERVETTTELNEAAAMMTNFGIKHLPVMDDHGDYVGMVSSTDTTGEFA</sequence>
<dbReference type="EMBL" id="CP001688">
    <property type="protein sequence ID" value="ACV47292.1"/>
    <property type="molecule type" value="Genomic_DNA"/>
</dbReference>
<dbReference type="InterPro" id="IPR051257">
    <property type="entry name" value="Diverse_CBS-Domain"/>
</dbReference>
<keyword evidence="1 2" id="KW-0129">CBS domain</keyword>
<dbReference type="HOGENOM" id="CLU_040681_12_2_2"/>
<dbReference type="Gene3D" id="3.10.580.10">
    <property type="entry name" value="CBS-domain"/>
    <property type="match status" value="1"/>
</dbReference>
<keyword evidence="5" id="KW-1185">Reference proteome</keyword>
<dbReference type="KEGG" id="hmu:Hmuk_1166"/>
<evidence type="ECO:0000313" key="5">
    <source>
        <dbReference type="Proteomes" id="UP000001746"/>
    </source>
</evidence>
<dbReference type="InterPro" id="IPR000644">
    <property type="entry name" value="CBS_dom"/>
</dbReference>
<dbReference type="PROSITE" id="PS51371">
    <property type="entry name" value="CBS"/>
    <property type="match status" value="2"/>
</dbReference>
<gene>
    <name evidence="4" type="ordered locus">Hmuk_1166</name>
</gene>
<dbReference type="Pfam" id="PF00571">
    <property type="entry name" value="CBS"/>
    <property type="match status" value="2"/>
</dbReference>
<feature type="domain" description="CBS" evidence="3">
    <location>
        <begin position="83"/>
        <end position="134"/>
    </location>
</feature>
<evidence type="ECO:0000256" key="2">
    <source>
        <dbReference type="PROSITE-ProRule" id="PRU00703"/>
    </source>
</evidence>